<name>A0A0D2JCY3_9BACT</name>
<feature type="transmembrane region" description="Helical" evidence="8">
    <location>
        <begin position="146"/>
        <end position="179"/>
    </location>
</feature>
<dbReference type="OrthoDB" id="5478448at2"/>
<feature type="transmembrane region" description="Helical" evidence="8">
    <location>
        <begin position="229"/>
        <end position="247"/>
    </location>
</feature>
<feature type="transmembrane region" description="Helical" evidence="8">
    <location>
        <begin position="296"/>
        <end position="315"/>
    </location>
</feature>
<dbReference type="GO" id="GO:0005886">
    <property type="term" value="C:plasma membrane"/>
    <property type="evidence" value="ECO:0007669"/>
    <property type="project" value="UniProtKB-SubCell"/>
</dbReference>
<evidence type="ECO:0000256" key="2">
    <source>
        <dbReference type="ARBA" id="ARBA00022475"/>
    </source>
</evidence>
<reference evidence="10 11" key="1">
    <citation type="submission" date="2013-11" db="EMBL/GenBank/DDBJ databases">
        <title>Metagenomic analysis of a methanogenic consortium involved in long chain n-alkane degradation.</title>
        <authorList>
            <person name="Davidova I.A."/>
            <person name="Callaghan A.V."/>
            <person name="Wawrik B."/>
            <person name="Pruitt S."/>
            <person name="Marks C."/>
            <person name="Duncan K.E."/>
            <person name="Suflita J.M."/>
        </authorList>
    </citation>
    <scope>NUCLEOTIDE SEQUENCE [LARGE SCALE GENOMIC DNA]</scope>
    <source>
        <strain evidence="10 11">SPR</strain>
    </source>
</reference>
<keyword evidence="7 8" id="KW-0472">Membrane</keyword>
<dbReference type="InterPro" id="IPR050297">
    <property type="entry name" value="LipidA_mod_glycosyltrf_83"/>
</dbReference>
<dbReference type="STRING" id="1429043.X474_00185"/>
<dbReference type="InParanoid" id="A0A0D2JCY3"/>
<keyword evidence="2" id="KW-1003">Cell membrane</keyword>
<feature type="transmembrane region" description="Helical" evidence="8">
    <location>
        <begin position="65"/>
        <end position="84"/>
    </location>
</feature>
<dbReference type="Pfam" id="PF13231">
    <property type="entry name" value="PMT_2"/>
    <property type="match status" value="1"/>
</dbReference>
<accession>A0A0D2JCY3</accession>
<sequence length="876" mass="98340">MAALVRGAFLVSPPMDSDIAVVGLMGIDALNGKFSLMYWGQHYGGSLEALTAAVFFKLFGVSSQALNAAPALYSLIFLALLYFVGKEIKNRRVGLTAVFLAALGPFYSIWYSTVARGLHAELLAFGALIILLCLKAVKDHDKGSTYAWICLVFGLVCGLAFWNNFLIAYFIIPCFLYMWRANLRLIISWSGLLMALGFIVGSAPLLFYNLQNDWGTLHFLLSHRRHTGFASNLSYLFFKSMPVLVGSKYDHSYQWVIPFFSPLVLGLSAVTFLGTLPFFAKGLWQSLKTGKSQENGGLLLLCLIFMVLIFCRIGGGDINSHRYFLSFFVIWPLFAAWIFDWLLQKSKKTAPFGWAIVIILAFSNLYGSLATAPLFDPGLREQRLAKVDHSQKVIDHLLAKKVYNAYCTEYWDSHRLSFQSKAKVNLVLPFKERRPQNQDILLRSQQTGFITPKGKAKYAANLFKAMGATFQEDKVAGYVIFRDIKPPELQTEFIFTSDFESWADPDLKDASQAWDLNAATGWRTRGPQKPGQTYLLDLGQVEKDVCQIMLSSSPIQEKPNKLEILTSADKITWQTAAMVSETLFPAFWSAGKPFSLYHTPWQEIRFAPRDARYIKLVQTGKSRYWWSMPELLIGRAAPEANLPDLQKAAAWVQDALPPEAKVYCQPGLRAFLPFSMRPPEPNRPKPAWLADHLRPHLLISDQEKLYFALPERYKALALEALASAGWGTDVKVNFGICLITAKRLHKQKPERILRRDLKLLPAGKGLVADLGEPLPLTSVALNGIKDRFITPHDLEVRTSPQGKSFGLKNLHANWPGLLYWTGLLPLPAKAFPLRLELTSPGYARYLKLDRVLNSQLGLPPGLRMNAYGSRTLSAEK</sequence>
<feature type="transmembrane region" description="Helical" evidence="8">
    <location>
        <begin position="354"/>
        <end position="375"/>
    </location>
</feature>
<keyword evidence="5 8" id="KW-0812">Transmembrane</keyword>
<feature type="transmembrane region" description="Helical" evidence="8">
    <location>
        <begin position="93"/>
        <end position="111"/>
    </location>
</feature>
<comment type="caution">
    <text evidence="10">The sequence shown here is derived from an EMBL/GenBank/DDBJ whole genome shotgun (WGS) entry which is preliminary data.</text>
</comment>
<evidence type="ECO:0000256" key="1">
    <source>
        <dbReference type="ARBA" id="ARBA00004651"/>
    </source>
</evidence>
<evidence type="ECO:0000256" key="3">
    <source>
        <dbReference type="ARBA" id="ARBA00022676"/>
    </source>
</evidence>
<dbReference type="Proteomes" id="UP000032233">
    <property type="component" value="Unassembled WGS sequence"/>
</dbReference>
<protein>
    <recommendedName>
        <fullName evidence="9">Glycosyltransferase RgtA/B/C/D-like domain-containing protein</fullName>
    </recommendedName>
</protein>
<dbReference type="PANTHER" id="PTHR33908:SF11">
    <property type="entry name" value="MEMBRANE PROTEIN"/>
    <property type="match status" value="1"/>
</dbReference>
<dbReference type="EMBL" id="AZAC01000001">
    <property type="protein sequence ID" value="KIX16019.1"/>
    <property type="molecule type" value="Genomic_DNA"/>
</dbReference>
<dbReference type="GO" id="GO:0009103">
    <property type="term" value="P:lipopolysaccharide biosynthetic process"/>
    <property type="evidence" value="ECO:0007669"/>
    <property type="project" value="UniProtKB-ARBA"/>
</dbReference>
<evidence type="ECO:0000256" key="7">
    <source>
        <dbReference type="ARBA" id="ARBA00023136"/>
    </source>
</evidence>
<dbReference type="InterPro" id="IPR038731">
    <property type="entry name" value="RgtA/B/C-like"/>
</dbReference>
<keyword evidence="3" id="KW-0328">Glycosyltransferase</keyword>
<evidence type="ECO:0000313" key="11">
    <source>
        <dbReference type="Proteomes" id="UP000032233"/>
    </source>
</evidence>
<dbReference type="SUPFAM" id="SSF49785">
    <property type="entry name" value="Galactose-binding domain-like"/>
    <property type="match status" value="1"/>
</dbReference>
<gene>
    <name evidence="10" type="ORF">X474_00185</name>
</gene>
<feature type="transmembrane region" description="Helical" evidence="8">
    <location>
        <begin position="259"/>
        <end position="284"/>
    </location>
</feature>
<feature type="transmembrane region" description="Helical" evidence="8">
    <location>
        <begin position="117"/>
        <end position="134"/>
    </location>
</feature>
<feature type="domain" description="Glycosyltransferase RgtA/B/C/D-like" evidence="9">
    <location>
        <begin position="51"/>
        <end position="200"/>
    </location>
</feature>
<dbReference type="Gene3D" id="2.60.120.260">
    <property type="entry name" value="Galactose-binding domain-like"/>
    <property type="match status" value="1"/>
</dbReference>
<evidence type="ECO:0000256" key="4">
    <source>
        <dbReference type="ARBA" id="ARBA00022679"/>
    </source>
</evidence>
<organism evidence="10 11">
    <name type="scientific">Dethiosulfatarculus sandiegensis</name>
    <dbReference type="NCBI Taxonomy" id="1429043"/>
    <lineage>
        <taxon>Bacteria</taxon>
        <taxon>Pseudomonadati</taxon>
        <taxon>Thermodesulfobacteriota</taxon>
        <taxon>Desulfarculia</taxon>
        <taxon>Desulfarculales</taxon>
        <taxon>Desulfarculaceae</taxon>
        <taxon>Dethiosulfatarculus</taxon>
    </lineage>
</organism>
<feature type="transmembrane region" description="Helical" evidence="8">
    <location>
        <begin position="321"/>
        <end position="342"/>
    </location>
</feature>
<keyword evidence="4" id="KW-0808">Transferase</keyword>
<dbReference type="InterPro" id="IPR008979">
    <property type="entry name" value="Galactose-bd-like_sf"/>
</dbReference>
<evidence type="ECO:0000256" key="6">
    <source>
        <dbReference type="ARBA" id="ARBA00022989"/>
    </source>
</evidence>
<dbReference type="GO" id="GO:0016763">
    <property type="term" value="F:pentosyltransferase activity"/>
    <property type="evidence" value="ECO:0007669"/>
    <property type="project" value="TreeGrafter"/>
</dbReference>
<feature type="transmembrane region" description="Helical" evidence="8">
    <location>
        <begin position="185"/>
        <end position="208"/>
    </location>
</feature>
<keyword evidence="11" id="KW-1185">Reference proteome</keyword>
<evidence type="ECO:0000256" key="5">
    <source>
        <dbReference type="ARBA" id="ARBA00022692"/>
    </source>
</evidence>
<keyword evidence="6 8" id="KW-1133">Transmembrane helix</keyword>
<evidence type="ECO:0000256" key="8">
    <source>
        <dbReference type="SAM" id="Phobius"/>
    </source>
</evidence>
<dbReference type="PANTHER" id="PTHR33908">
    <property type="entry name" value="MANNOSYLTRANSFERASE YKCB-RELATED"/>
    <property type="match status" value="1"/>
</dbReference>
<comment type="subcellular location">
    <subcellularLocation>
        <location evidence="1">Cell membrane</location>
        <topology evidence="1">Multi-pass membrane protein</topology>
    </subcellularLocation>
</comment>
<evidence type="ECO:0000313" key="10">
    <source>
        <dbReference type="EMBL" id="KIX16019.1"/>
    </source>
</evidence>
<proteinExistence type="predicted"/>
<evidence type="ECO:0000259" key="9">
    <source>
        <dbReference type="Pfam" id="PF13231"/>
    </source>
</evidence>
<dbReference type="AlphaFoldDB" id="A0A0D2JCY3"/>